<dbReference type="SFLD" id="SFLDG01129">
    <property type="entry name" value="C1.5:_HAD__Beta-PGM__Phosphata"/>
    <property type="match status" value="1"/>
</dbReference>
<dbReference type="Pfam" id="PF13419">
    <property type="entry name" value="HAD_2"/>
    <property type="match status" value="1"/>
</dbReference>
<dbReference type="InterPro" id="IPR036412">
    <property type="entry name" value="HAD-like_sf"/>
</dbReference>
<dbReference type="SFLD" id="SFLDS00003">
    <property type="entry name" value="Haloacid_Dehalogenase"/>
    <property type="match status" value="1"/>
</dbReference>
<dbReference type="Proteomes" id="UP000824102">
    <property type="component" value="Unassembled WGS sequence"/>
</dbReference>
<evidence type="ECO:0000313" key="1">
    <source>
        <dbReference type="EMBL" id="HIZ73257.1"/>
    </source>
</evidence>
<dbReference type="AlphaFoldDB" id="A0A9D2G6P2"/>
<dbReference type="Gene3D" id="3.40.50.1000">
    <property type="entry name" value="HAD superfamily/HAD-like"/>
    <property type="match status" value="1"/>
</dbReference>
<protein>
    <submittedName>
        <fullName evidence="1">HAD family phosphatase</fullName>
    </submittedName>
</protein>
<dbReference type="EMBL" id="DXBB01000093">
    <property type="protein sequence ID" value="HIZ73257.1"/>
    <property type="molecule type" value="Genomic_DNA"/>
</dbReference>
<dbReference type="PANTHER" id="PTHR18901">
    <property type="entry name" value="2-DEOXYGLUCOSE-6-PHOSPHATE PHOSPHATASE 2"/>
    <property type="match status" value="1"/>
</dbReference>
<dbReference type="PANTHER" id="PTHR18901:SF38">
    <property type="entry name" value="PSEUDOURIDINE-5'-PHOSPHATASE"/>
    <property type="match status" value="1"/>
</dbReference>
<dbReference type="GO" id="GO:0016791">
    <property type="term" value="F:phosphatase activity"/>
    <property type="evidence" value="ECO:0007669"/>
    <property type="project" value="TreeGrafter"/>
</dbReference>
<reference evidence="1" key="1">
    <citation type="journal article" date="2021" name="PeerJ">
        <title>Extensive microbial diversity within the chicken gut microbiome revealed by metagenomics and culture.</title>
        <authorList>
            <person name="Gilroy R."/>
            <person name="Ravi A."/>
            <person name="Getino M."/>
            <person name="Pursley I."/>
            <person name="Horton D.L."/>
            <person name="Alikhan N.F."/>
            <person name="Baker D."/>
            <person name="Gharbi K."/>
            <person name="Hall N."/>
            <person name="Watson M."/>
            <person name="Adriaenssens E.M."/>
            <person name="Foster-Nyarko E."/>
            <person name="Jarju S."/>
            <person name="Secka A."/>
            <person name="Antonio M."/>
            <person name="Oren A."/>
            <person name="Chaudhuri R.R."/>
            <person name="La Ragione R."/>
            <person name="Hildebrand F."/>
            <person name="Pallen M.J."/>
        </authorList>
    </citation>
    <scope>NUCLEOTIDE SEQUENCE</scope>
    <source>
        <strain evidence="1">ChiW7-2402</strain>
    </source>
</reference>
<reference evidence="1" key="2">
    <citation type="submission" date="2021-04" db="EMBL/GenBank/DDBJ databases">
        <authorList>
            <person name="Gilroy R."/>
        </authorList>
    </citation>
    <scope>NUCLEOTIDE SEQUENCE</scope>
    <source>
        <strain evidence="1">ChiW7-2402</strain>
    </source>
</reference>
<dbReference type="PRINTS" id="PR00413">
    <property type="entry name" value="HADHALOGNASE"/>
</dbReference>
<dbReference type="SUPFAM" id="SSF56784">
    <property type="entry name" value="HAD-like"/>
    <property type="match status" value="1"/>
</dbReference>
<accession>A0A9D2G6P2</accession>
<gene>
    <name evidence="1" type="ORF">H9964_06730</name>
</gene>
<dbReference type="InterPro" id="IPR041492">
    <property type="entry name" value="HAD_2"/>
</dbReference>
<evidence type="ECO:0000313" key="2">
    <source>
        <dbReference type="Proteomes" id="UP000824102"/>
    </source>
</evidence>
<dbReference type="InterPro" id="IPR023214">
    <property type="entry name" value="HAD_sf"/>
</dbReference>
<dbReference type="CDD" id="cd07505">
    <property type="entry name" value="HAD_BPGM-like"/>
    <property type="match status" value="1"/>
</dbReference>
<comment type="caution">
    <text evidence="1">The sequence shown here is derived from an EMBL/GenBank/DDBJ whole genome shotgun (WGS) entry which is preliminary data.</text>
</comment>
<name>A0A9D2G6P2_9FIRM</name>
<dbReference type="Gene3D" id="1.10.150.240">
    <property type="entry name" value="Putative phosphatase, domain 2"/>
    <property type="match status" value="1"/>
</dbReference>
<organism evidence="1 2">
    <name type="scientific">Candidatus Gallimonas intestinavium</name>
    <dbReference type="NCBI Taxonomy" id="2838603"/>
    <lineage>
        <taxon>Bacteria</taxon>
        <taxon>Bacillati</taxon>
        <taxon>Bacillota</taxon>
        <taxon>Clostridia</taxon>
        <taxon>Candidatus Gallimonas</taxon>
    </lineage>
</organism>
<dbReference type="NCBIfam" id="TIGR01509">
    <property type="entry name" value="HAD-SF-IA-v3"/>
    <property type="match status" value="1"/>
</dbReference>
<proteinExistence type="predicted"/>
<dbReference type="InterPro" id="IPR006439">
    <property type="entry name" value="HAD-SF_hydro_IA"/>
</dbReference>
<sequence length="215" mass="23967">MHAAVFDLDGTLLDSLGVWDDADRAFLSRRGIPLTPDYTEAVKLMHLEEAARYTKARYSLSERPEEIMAEWLASIRAAYAEMPLKPYAKEYLLMLHASGVKLAIATSSDEQIFLPALKHNGIRDLFSAAVMVREVARGKEFPDVYLEAARRLGIAPRESAVFEDILPAVKAAKTGGFFTAAVYDEGSRGDEEALRREADCYVTSYEELLLSPILF</sequence>
<dbReference type="InterPro" id="IPR023198">
    <property type="entry name" value="PGP-like_dom2"/>
</dbReference>